<sequence>MTKITLLIDGEQKLEKELQHIEPEQIVKTFEMVMDYAALHKGNKINMLKGLQGLR</sequence>
<gene>
    <name evidence="1" type="ORF">LCGC14_3012530</name>
</gene>
<dbReference type="AlphaFoldDB" id="A0A0F8Z5E6"/>
<organism evidence="1">
    <name type="scientific">marine sediment metagenome</name>
    <dbReference type="NCBI Taxonomy" id="412755"/>
    <lineage>
        <taxon>unclassified sequences</taxon>
        <taxon>metagenomes</taxon>
        <taxon>ecological metagenomes</taxon>
    </lineage>
</organism>
<name>A0A0F8Z5E6_9ZZZZ</name>
<proteinExistence type="predicted"/>
<evidence type="ECO:0000313" key="1">
    <source>
        <dbReference type="EMBL" id="KKK61619.1"/>
    </source>
</evidence>
<dbReference type="EMBL" id="LAZR01062390">
    <property type="protein sequence ID" value="KKK61619.1"/>
    <property type="molecule type" value="Genomic_DNA"/>
</dbReference>
<protein>
    <submittedName>
        <fullName evidence="1">Uncharacterized protein</fullName>
    </submittedName>
</protein>
<comment type="caution">
    <text evidence="1">The sequence shown here is derived from an EMBL/GenBank/DDBJ whole genome shotgun (WGS) entry which is preliminary data.</text>
</comment>
<accession>A0A0F8Z5E6</accession>
<reference evidence="1" key="1">
    <citation type="journal article" date="2015" name="Nature">
        <title>Complex archaea that bridge the gap between prokaryotes and eukaryotes.</title>
        <authorList>
            <person name="Spang A."/>
            <person name="Saw J.H."/>
            <person name="Jorgensen S.L."/>
            <person name="Zaremba-Niedzwiedzka K."/>
            <person name="Martijn J."/>
            <person name="Lind A.E."/>
            <person name="van Eijk R."/>
            <person name="Schleper C."/>
            <person name="Guy L."/>
            <person name="Ettema T.J."/>
        </authorList>
    </citation>
    <scope>NUCLEOTIDE SEQUENCE</scope>
</reference>